<protein>
    <submittedName>
        <fullName evidence="1">Uncharacterized protein</fullName>
    </submittedName>
</protein>
<name>A0ACC0LRY3_RHOML</name>
<proteinExistence type="predicted"/>
<organism evidence="1 2">
    <name type="scientific">Rhododendron molle</name>
    <name type="common">Chinese azalea</name>
    <name type="synonym">Azalea mollis</name>
    <dbReference type="NCBI Taxonomy" id="49168"/>
    <lineage>
        <taxon>Eukaryota</taxon>
        <taxon>Viridiplantae</taxon>
        <taxon>Streptophyta</taxon>
        <taxon>Embryophyta</taxon>
        <taxon>Tracheophyta</taxon>
        <taxon>Spermatophyta</taxon>
        <taxon>Magnoliopsida</taxon>
        <taxon>eudicotyledons</taxon>
        <taxon>Gunneridae</taxon>
        <taxon>Pentapetalae</taxon>
        <taxon>asterids</taxon>
        <taxon>Ericales</taxon>
        <taxon>Ericaceae</taxon>
        <taxon>Ericoideae</taxon>
        <taxon>Rhodoreae</taxon>
        <taxon>Rhododendron</taxon>
    </lineage>
</organism>
<comment type="caution">
    <text evidence="1">The sequence shown here is derived from an EMBL/GenBank/DDBJ whole genome shotgun (WGS) entry which is preliminary data.</text>
</comment>
<dbReference type="EMBL" id="CM046398">
    <property type="protein sequence ID" value="KAI8530933.1"/>
    <property type="molecule type" value="Genomic_DNA"/>
</dbReference>
<sequence length="134" mass="15721">MRLRKGHTVDPSSLTKRVNKREDRKEKNMDDFQVYGKKKNKEKPADKAALELQYMGVETTKLAHLVSEKDKIFLNHIFECEKDIKIPIWKTTSPMVRIDCGIIVYYIIDKLAQGDRIPESLTTNEIRQYRVLLL</sequence>
<accession>A0ACC0LRY3</accession>
<reference evidence="1" key="1">
    <citation type="submission" date="2022-02" db="EMBL/GenBank/DDBJ databases">
        <title>Plant Genome Project.</title>
        <authorList>
            <person name="Zhang R.-G."/>
        </authorList>
    </citation>
    <scope>NUCLEOTIDE SEQUENCE</scope>
    <source>
        <strain evidence="1">AT1</strain>
    </source>
</reference>
<keyword evidence="2" id="KW-1185">Reference proteome</keyword>
<dbReference type="Proteomes" id="UP001062846">
    <property type="component" value="Chromosome 11"/>
</dbReference>
<evidence type="ECO:0000313" key="2">
    <source>
        <dbReference type="Proteomes" id="UP001062846"/>
    </source>
</evidence>
<gene>
    <name evidence="1" type="ORF">RHMOL_Rhmol11G0098500</name>
</gene>
<evidence type="ECO:0000313" key="1">
    <source>
        <dbReference type="EMBL" id="KAI8530933.1"/>
    </source>
</evidence>